<organism evidence="3 4">
    <name type="scientific">Acinetobacter higginsii</name>
    <dbReference type="NCBI Taxonomy" id="70347"/>
    <lineage>
        <taxon>Bacteria</taxon>
        <taxon>Pseudomonadati</taxon>
        <taxon>Pseudomonadota</taxon>
        <taxon>Gammaproteobacteria</taxon>
        <taxon>Moraxellales</taxon>
        <taxon>Moraxellaceae</taxon>
        <taxon>Acinetobacter</taxon>
    </lineage>
</organism>
<accession>N9T449</accession>
<comment type="caution">
    <text evidence="3">The sequence shown here is derived from an EMBL/GenBank/DDBJ whole genome shotgun (WGS) entry which is preliminary data.</text>
</comment>
<feature type="transmembrane region" description="Helical" evidence="2">
    <location>
        <begin position="51"/>
        <end position="69"/>
    </location>
</feature>
<gene>
    <name evidence="3" type="ORF">F902_02535</name>
</gene>
<dbReference type="OrthoDB" id="7408523at2"/>
<keyword evidence="1" id="KW-0175">Coiled coil</keyword>
<dbReference type="EMBL" id="APRN01000036">
    <property type="protein sequence ID" value="ENX58135.1"/>
    <property type="molecule type" value="Genomic_DNA"/>
</dbReference>
<evidence type="ECO:0000256" key="2">
    <source>
        <dbReference type="SAM" id="Phobius"/>
    </source>
</evidence>
<dbReference type="RefSeq" id="WP_005203831.1">
    <property type="nucleotide sequence ID" value="NZ_KB850072.1"/>
</dbReference>
<keyword evidence="2" id="KW-1133">Transmembrane helix</keyword>
<dbReference type="AlphaFoldDB" id="N9T449"/>
<reference evidence="3 4" key="1">
    <citation type="submission" date="2013-02" db="EMBL/GenBank/DDBJ databases">
        <title>The Genome Sequence of Acinetobacter sp. CIP 70.18.</title>
        <authorList>
            <consortium name="The Broad Institute Genome Sequencing Platform"/>
            <consortium name="The Broad Institute Genome Sequencing Center for Infectious Disease"/>
            <person name="Cerqueira G."/>
            <person name="Feldgarden M."/>
            <person name="Courvalin P."/>
            <person name="Perichon B."/>
            <person name="Grillot-Courvalin C."/>
            <person name="Clermont D."/>
            <person name="Rocha E."/>
            <person name="Yoon E.-J."/>
            <person name="Nemec A."/>
            <person name="Walker B."/>
            <person name="Young S.K."/>
            <person name="Zeng Q."/>
            <person name="Gargeya S."/>
            <person name="Fitzgerald M."/>
            <person name="Haas B."/>
            <person name="Abouelleil A."/>
            <person name="Alvarado L."/>
            <person name="Arachchi H.M."/>
            <person name="Berlin A.M."/>
            <person name="Chapman S.B."/>
            <person name="Dewar J."/>
            <person name="Goldberg J."/>
            <person name="Griggs A."/>
            <person name="Gujja S."/>
            <person name="Hansen M."/>
            <person name="Howarth C."/>
            <person name="Imamovic A."/>
            <person name="Larimer J."/>
            <person name="McCowan C."/>
            <person name="Murphy C."/>
            <person name="Neiman D."/>
            <person name="Pearson M."/>
            <person name="Priest M."/>
            <person name="Roberts A."/>
            <person name="Saif S."/>
            <person name="Shea T."/>
            <person name="Sisk P."/>
            <person name="Sykes S."/>
            <person name="Wortman J."/>
            <person name="Nusbaum C."/>
            <person name="Birren B."/>
        </authorList>
    </citation>
    <scope>NUCLEOTIDE SEQUENCE [LARGE SCALE GENOMIC DNA]</scope>
    <source>
        <strain evidence="3 4">CIP 70.18</strain>
    </source>
</reference>
<dbReference type="HOGENOM" id="CLU_089870_1_0_6"/>
<proteinExistence type="predicted"/>
<sequence length="240" mass="27476">MIIEDMKKDLNKFIKEHPFVFFGLLVYLGGLAIYCFGFAEINPLSLNEVGDFLAGVFSPLAFLFLYMGYRQNSKSLQIQAEELRQSTEALQLQVREMQASVAEQKVMTELVKTELEEKHNAVKPILTAICLIEVNPVPGQTLFRLEIKLENISANDARSLKVSIDDTLCKSFELLHGKEYKEIFLPLSQEKFKKYRSCLDFDYIISIEFENVLGKALKQGYLFTCSFENGKKHCQTIKGF</sequence>
<evidence type="ECO:0000313" key="3">
    <source>
        <dbReference type="EMBL" id="ENX58135.1"/>
    </source>
</evidence>
<feature type="transmembrane region" description="Helical" evidence="2">
    <location>
        <begin position="20"/>
        <end position="39"/>
    </location>
</feature>
<dbReference type="Proteomes" id="UP000013084">
    <property type="component" value="Unassembled WGS sequence"/>
</dbReference>
<keyword evidence="2" id="KW-0812">Transmembrane</keyword>
<evidence type="ECO:0000256" key="1">
    <source>
        <dbReference type="SAM" id="Coils"/>
    </source>
</evidence>
<keyword evidence="2" id="KW-0472">Membrane</keyword>
<keyword evidence="4" id="KW-1185">Reference proteome</keyword>
<evidence type="ECO:0000313" key="4">
    <source>
        <dbReference type="Proteomes" id="UP000013084"/>
    </source>
</evidence>
<protein>
    <submittedName>
        <fullName evidence="3">Uncharacterized protein</fullName>
    </submittedName>
</protein>
<name>N9T449_9GAMM</name>
<feature type="coiled-coil region" evidence="1">
    <location>
        <begin position="66"/>
        <end position="100"/>
    </location>
</feature>
<dbReference type="PATRIC" id="fig|1217700.3.peg.2459"/>